<dbReference type="PANTHER" id="PTHR24099:SF11">
    <property type="entry name" value="FIBRONECTIN TYPE III DOMAIN-CONTAINING 3BA-RELATED"/>
    <property type="match status" value="1"/>
</dbReference>
<dbReference type="Pfam" id="PF00041">
    <property type="entry name" value="fn3"/>
    <property type="match status" value="3"/>
</dbReference>
<dbReference type="InterPro" id="IPR013783">
    <property type="entry name" value="Ig-like_fold"/>
</dbReference>
<proteinExistence type="predicted"/>
<keyword evidence="1" id="KW-0732">Signal</keyword>
<evidence type="ECO:0000259" key="3">
    <source>
        <dbReference type="PROSITE" id="PS51272"/>
    </source>
</evidence>
<protein>
    <submittedName>
        <fullName evidence="4">S-layer homology domain-containing protein</fullName>
    </submittedName>
</protein>
<dbReference type="Proteomes" id="UP001177943">
    <property type="component" value="Chromosome"/>
</dbReference>
<dbReference type="EMBL" id="CP126084">
    <property type="protein sequence ID" value="WHX48163.1"/>
    <property type="molecule type" value="Genomic_DNA"/>
</dbReference>
<feature type="domain" description="SLH" evidence="3">
    <location>
        <begin position="1385"/>
        <end position="1444"/>
    </location>
</feature>
<dbReference type="SUPFAM" id="SSF49265">
    <property type="entry name" value="Fibronectin type III"/>
    <property type="match status" value="2"/>
</dbReference>
<dbReference type="InterPro" id="IPR050617">
    <property type="entry name" value="E3_ligase_FN3/SPRY"/>
</dbReference>
<dbReference type="InterPro" id="IPR036116">
    <property type="entry name" value="FN3_sf"/>
</dbReference>
<sequence>MDTRIQRRSIALMLVLALILSMISGMVTTKAFAAGLPDGTQDFTGYTVSGSVRNSPDGFFTLSASRSELMADGYGAYINANNSLTGPETVYFEITAAGSLGSFELDRLYVGEYEDGSFSDVTVKGYASGNEQFSTVPYSQAKDLSITADFPIDYSVAHGKSIDSFRVYYTKEFGTKHEDFNLITFTINNASVNPPSPTVSTEKAITGFSFDGLTPAVTGSVNEAAKTVALTVPYGTNVTALVPTITHTGASVSPASGTAQDFTNPVTYTVTAADATTQQYVVTVVVAVNPAKAITSFAFNGLTPAVTGTVNEAAKTVALTVPYGTNVTALVPTITHTGASVSPNSDDAQDFTNPVTYTVTAADSSTQQYVVTVTVAANPAKAITGFAFNGLTPAVTGTVDESAKTVALTVPYGTNVTALVPTITHTGASVSPNSNVAQDFTNPVTYTVTAADSSTQQYVVTVTVAANPAKAITGFAFNGLTPAVTGTVDESAKTVALTVPYGTNVTALVPTITHTGASVSPNSNVAQDFMNPVTYTVTAADATTQQYVVTVTVAANPAKAITGFAFNGLTPAVTGTVDESAKTVALTVPYGTNVTALVPTITHTGASVSPNSDDAQDFTNPVTYTVTAADSSTQQYVVTVTVAANPAKAITGFAFNGLTPAVTGTVDESAKTVALTVPYGTNVTALVPTITHTGASVSPNSDDAQDFTNPVTYTVTAADSSTQQYSVTVTVAAMNAPSAPVIQSAIGGDAHATITWNPVTTAAGYNVYMSTTPGAYGTALGSVVSTVYSYTALDLTNGTTYYFMIRATNAGGESPDSNEASATPQVPAPGVPNLLTAESGNAAITLTWAPVSGSTGYNIYQRLGSDTYGAEVATVTGSVYNYQVTGLTNGTMYYFAIKAVNPGGISDPSNEVSATPMTVPSAPTGVRAVGGNGQVTITFTSPDDQGGSPITGYEVEILPDHRTVTGVSSPITVTGLTNGRAYTFVVRAINSVGSSVASVESNAVTPQSPRSDYIEVERQVPNEPNRSTTEVEVLVNGKREQAGIAATTEKNGRTIMTITLDPKKLNDRLQAEGSRSVITIPFSTPSDVVIGVLNGQMIKDMEVKQETIEIKTEKATYTLPALQINIDAISEQIGREVELEQIQIEIEISEPTEEQLKVVENAVHQGAYTLVIPPLNFSVRGSYGDMTVDVSRFNAYVKRTLAIPDGVDPNKITTGVVIDSDGTVRHVPTTIELIDGKYYATIHSLTNSMYAVISNPVAFKDVAGHWAEEAVNEMGSRMVVSGSGKDLYNPDQAITRAEFAAIMVRALGLKADRGATSFSDVRSSDWYSGAVQTALAYELIRGYEDGTFGPQQQITREQAMVVIARAMEVTGLRNKLPDKDANKILQSYVDAIQVSVWARDSVADVLQAGIITGRSNSQLAPQAFISRAEVAVIIQRLLQQSELI</sequence>
<feature type="domain" description="Fibronectin type-III" evidence="2">
    <location>
        <begin position="736"/>
        <end position="827"/>
    </location>
</feature>
<dbReference type="PROSITE" id="PS51272">
    <property type="entry name" value="SLH"/>
    <property type="match status" value="3"/>
</dbReference>
<dbReference type="InterPro" id="IPR003961">
    <property type="entry name" value="FN3_dom"/>
</dbReference>
<evidence type="ECO:0000313" key="5">
    <source>
        <dbReference type="Proteomes" id="UP001177943"/>
    </source>
</evidence>
<evidence type="ECO:0000256" key="1">
    <source>
        <dbReference type="SAM" id="SignalP"/>
    </source>
</evidence>
<dbReference type="Gene3D" id="2.60.40.10">
    <property type="entry name" value="Immunoglobulins"/>
    <property type="match status" value="3"/>
</dbReference>
<evidence type="ECO:0000259" key="2">
    <source>
        <dbReference type="PROSITE" id="PS50853"/>
    </source>
</evidence>
<feature type="domain" description="SLH" evidence="3">
    <location>
        <begin position="1254"/>
        <end position="1313"/>
    </location>
</feature>
<dbReference type="InterPro" id="IPR001119">
    <property type="entry name" value="SLH_dom"/>
</dbReference>
<dbReference type="PANTHER" id="PTHR24099">
    <property type="entry name" value="E3 UBIQUITIN-PROTEIN LIGASE TRIM36-RELATED"/>
    <property type="match status" value="1"/>
</dbReference>
<feature type="domain" description="Fibronectin type-III" evidence="2">
    <location>
        <begin position="922"/>
        <end position="1008"/>
    </location>
</feature>
<gene>
    <name evidence="4" type="ORF">QNH46_18940</name>
</gene>
<dbReference type="KEGG" id="pwn:QNH46_18940"/>
<dbReference type="PROSITE" id="PS50853">
    <property type="entry name" value="FN3"/>
    <property type="match status" value="3"/>
</dbReference>
<dbReference type="SMART" id="SM00060">
    <property type="entry name" value="FN3"/>
    <property type="match status" value="3"/>
</dbReference>
<feature type="domain" description="SLH" evidence="3">
    <location>
        <begin position="1314"/>
        <end position="1377"/>
    </location>
</feature>
<dbReference type="Pfam" id="PF00395">
    <property type="entry name" value="SLH"/>
    <property type="match status" value="3"/>
</dbReference>
<dbReference type="RefSeq" id="WP_283925603.1">
    <property type="nucleotide sequence ID" value="NZ_CP126084.1"/>
</dbReference>
<evidence type="ECO:0000313" key="4">
    <source>
        <dbReference type="EMBL" id="WHX48163.1"/>
    </source>
</evidence>
<dbReference type="Gene3D" id="2.60.40.2340">
    <property type="match status" value="6"/>
</dbReference>
<dbReference type="CDD" id="cd00063">
    <property type="entry name" value="FN3"/>
    <property type="match status" value="3"/>
</dbReference>
<feature type="signal peptide" evidence="1">
    <location>
        <begin position="1"/>
        <end position="33"/>
    </location>
</feature>
<name>A0AA95I6A0_9BACL</name>
<accession>A0AA95I6A0</accession>
<feature type="chain" id="PRO_5041663455" evidence="1">
    <location>
        <begin position="34"/>
        <end position="1444"/>
    </location>
</feature>
<feature type="domain" description="Fibronectin type-III" evidence="2">
    <location>
        <begin position="828"/>
        <end position="921"/>
    </location>
</feature>
<reference evidence="4" key="1">
    <citation type="submission" date="2023-05" db="EMBL/GenBank/DDBJ databases">
        <title>Comparative genomics of Bacillaceae isolates and their secondary metabolite potential.</title>
        <authorList>
            <person name="Song L."/>
            <person name="Nielsen L.J."/>
            <person name="Mohite O."/>
            <person name="Xu X."/>
            <person name="Weber T."/>
            <person name="Kovacs A.T."/>
        </authorList>
    </citation>
    <scope>NUCLEOTIDE SEQUENCE</scope>
    <source>
        <strain evidence="4">B2_4</strain>
    </source>
</reference>
<organism evidence="4 5">
    <name type="scientific">Paenibacillus woosongensis</name>
    <dbReference type="NCBI Taxonomy" id="307580"/>
    <lineage>
        <taxon>Bacteria</taxon>
        <taxon>Bacillati</taxon>
        <taxon>Bacillota</taxon>
        <taxon>Bacilli</taxon>
        <taxon>Bacillales</taxon>
        <taxon>Paenibacillaceae</taxon>
        <taxon>Paenibacillus</taxon>
    </lineage>
</organism>